<feature type="transmembrane region" description="Helical" evidence="1">
    <location>
        <begin position="20"/>
        <end position="38"/>
    </location>
</feature>
<organism evidence="2 3">
    <name type="scientific">Amblyomma americanum</name>
    <name type="common">Lone star tick</name>
    <dbReference type="NCBI Taxonomy" id="6943"/>
    <lineage>
        <taxon>Eukaryota</taxon>
        <taxon>Metazoa</taxon>
        <taxon>Ecdysozoa</taxon>
        <taxon>Arthropoda</taxon>
        <taxon>Chelicerata</taxon>
        <taxon>Arachnida</taxon>
        <taxon>Acari</taxon>
        <taxon>Parasitiformes</taxon>
        <taxon>Ixodida</taxon>
        <taxon>Ixodoidea</taxon>
        <taxon>Ixodidae</taxon>
        <taxon>Amblyomminae</taxon>
        <taxon>Amblyomma</taxon>
    </lineage>
</organism>
<comment type="caution">
    <text evidence="2">The sequence shown here is derived from an EMBL/GenBank/DDBJ whole genome shotgun (WGS) entry which is preliminary data.</text>
</comment>
<dbReference type="AlphaFoldDB" id="A0AAQ4EE72"/>
<keyword evidence="1" id="KW-0812">Transmembrane</keyword>
<evidence type="ECO:0000313" key="2">
    <source>
        <dbReference type="EMBL" id="KAK8773065.1"/>
    </source>
</evidence>
<reference evidence="2 3" key="1">
    <citation type="journal article" date="2023" name="Arcadia Sci">
        <title>De novo assembly of a long-read Amblyomma americanum tick genome.</title>
        <authorList>
            <person name="Chou S."/>
            <person name="Poskanzer K.E."/>
            <person name="Rollins M."/>
            <person name="Thuy-Boun P.S."/>
        </authorList>
    </citation>
    <scope>NUCLEOTIDE SEQUENCE [LARGE SCALE GENOMIC DNA]</scope>
    <source>
        <strain evidence="2">F_SG_1</strain>
        <tissue evidence="2">Salivary glands</tissue>
    </source>
</reference>
<protein>
    <submittedName>
        <fullName evidence="2">Uncharacterized protein</fullName>
    </submittedName>
</protein>
<accession>A0AAQ4EE72</accession>
<sequence length="66" mass="7223">MISEFLDTIFVLFMASCQTSNHSCTLFVLFAIVLSSIIKTGIQPGLCLPFFSLVFHFVCAVLGICS</sequence>
<evidence type="ECO:0000313" key="3">
    <source>
        <dbReference type="Proteomes" id="UP001321473"/>
    </source>
</evidence>
<evidence type="ECO:0000256" key="1">
    <source>
        <dbReference type="SAM" id="Phobius"/>
    </source>
</evidence>
<gene>
    <name evidence="2" type="ORF">V5799_012402</name>
</gene>
<dbReference type="EMBL" id="JARKHS020017353">
    <property type="protein sequence ID" value="KAK8773065.1"/>
    <property type="molecule type" value="Genomic_DNA"/>
</dbReference>
<keyword evidence="1" id="KW-0472">Membrane</keyword>
<keyword evidence="1" id="KW-1133">Transmembrane helix</keyword>
<proteinExistence type="predicted"/>
<keyword evidence="3" id="KW-1185">Reference proteome</keyword>
<name>A0AAQ4EE72_AMBAM</name>
<dbReference type="Proteomes" id="UP001321473">
    <property type="component" value="Unassembled WGS sequence"/>
</dbReference>
<feature type="transmembrane region" description="Helical" evidence="1">
    <location>
        <begin position="45"/>
        <end position="64"/>
    </location>
</feature>